<evidence type="ECO:0000313" key="1">
    <source>
        <dbReference type="EMBL" id="KAJ8012835.1"/>
    </source>
</evidence>
<proteinExistence type="predicted"/>
<accession>A0ACC2HAW4</accession>
<sequence length="277" mass="30070">MDVEESNAPPHNPKVDGVDRSGDLIVSQVVEIINGTSLGAIRSLEQHRDTAAMDEDSVFYEDGEALAHLVFGSTGKSAETRSGEFSLHKAELADVVTETGINRSGTYPMTDGADTESACCMNKRDTGLLQDTINSPSQPQIIPHKTMTQGTTQKPELIQGQPGKETIKNKVSSACQEVESTALPVPDVMTHSSGTPNALSSSRDELYTGSQDEENTDNDSQDPLACQDYSGEQSAPPGHEKPSDHTSSKYNTLSYRQIRRGNTKQKIDEYESIMMNM</sequence>
<dbReference type="EMBL" id="CM055731">
    <property type="protein sequence ID" value="KAJ8012835.1"/>
    <property type="molecule type" value="Genomic_DNA"/>
</dbReference>
<keyword evidence="2" id="KW-1185">Reference proteome</keyword>
<comment type="caution">
    <text evidence="1">The sequence shown here is derived from an EMBL/GenBank/DDBJ whole genome shotgun (WGS) entry which is preliminary data.</text>
</comment>
<dbReference type="Proteomes" id="UP001157502">
    <property type="component" value="Chromosome 4"/>
</dbReference>
<reference evidence="1" key="1">
    <citation type="submission" date="2021-05" db="EMBL/GenBank/DDBJ databases">
        <authorList>
            <person name="Pan Q."/>
            <person name="Jouanno E."/>
            <person name="Zahm M."/>
            <person name="Klopp C."/>
            <person name="Cabau C."/>
            <person name="Louis A."/>
            <person name="Berthelot C."/>
            <person name="Parey E."/>
            <person name="Roest Crollius H."/>
            <person name="Montfort J."/>
            <person name="Robinson-Rechavi M."/>
            <person name="Bouchez O."/>
            <person name="Lampietro C."/>
            <person name="Lopez Roques C."/>
            <person name="Donnadieu C."/>
            <person name="Postlethwait J."/>
            <person name="Bobe J."/>
            <person name="Dillon D."/>
            <person name="Chandos A."/>
            <person name="von Hippel F."/>
            <person name="Guiguen Y."/>
        </authorList>
    </citation>
    <scope>NUCLEOTIDE SEQUENCE</scope>
    <source>
        <strain evidence="1">YG-Jan2019</strain>
    </source>
</reference>
<organism evidence="1 2">
    <name type="scientific">Dallia pectoralis</name>
    <name type="common">Alaska blackfish</name>
    <dbReference type="NCBI Taxonomy" id="75939"/>
    <lineage>
        <taxon>Eukaryota</taxon>
        <taxon>Metazoa</taxon>
        <taxon>Chordata</taxon>
        <taxon>Craniata</taxon>
        <taxon>Vertebrata</taxon>
        <taxon>Euteleostomi</taxon>
        <taxon>Actinopterygii</taxon>
        <taxon>Neopterygii</taxon>
        <taxon>Teleostei</taxon>
        <taxon>Protacanthopterygii</taxon>
        <taxon>Esociformes</taxon>
        <taxon>Umbridae</taxon>
        <taxon>Dallia</taxon>
    </lineage>
</organism>
<gene>
    <name evidence="1" type="ORF">DPEC_G00047000</name>
</gene>
<name>A0ACC2HAW4_DALPE</name>
<protein>
    <submittedName>
        <fullName evidence="1">Uncharacterized protein</fullName>
    </submittedName>
</protein>
<evidence type="ECO:0000313" key="2">
    <source>
        <dbReference type="Proteomes" id="UP001157502"/>
    </source>
</evidence>